<dbReference type="OrthoDB" id="654305at2"/>
<comment type="caution">
    <text evidence="2">The sequence shown here is derived from an EMBL/GenBank/DDBJ whole genome shotgun (WGS) entry which is preliminary data.</text>
</comment>
<dbReference type="InterPro" id="IPR036770">
    <property type="entry name" value="Ankyrin_rpt-contain_sf"/>
</dbReference>
<dbReference type="AlphaFoldDB" id="A0A2T5J6P0"/>
<dbReference type="PROSITE" id="PS50088">
    <property type="entry name" value="ANK_REPEAT"/>
    <property type="match status" value="1"/>
</dbReference>
<accession>A0A2T5J6P0</accession>
<sequence>MGDHSNIITAFERHDTVAIENYFKIQGNPNEMRKGEPLFNRLVDMYSRSPKFKECVRIFINYGLQFDDAPLLAVLANDADKLEALIKADPEIVHRTYNRFKCTFTPLNGGTLLHFSAEYRHLDCATVLLNGGADINARASLNENGFGGHTPIFHLVNSLGGHELELLHLFLKHVPDLSITVKGLIWGKGYEWETFIPAVNPLSYTMMGLLPQMHRDPITTAKVVSALIKQAYGIDYQPPNVPNAYLNN</sequence>
<evidence type="ECO:0000313" key="2">
    <source>
        <dbReference type="EMBL" id="PTQ94116.1"/>
    </source>
</evidence>
<dbReference type="InterPro" id="IPR002110">
    <property type="entry name" value="Ankyrin_rpt"/>
</dbReference>
<dbReference type="SUPFAM" id="SSF48403">
    <property type="entry name" value="Ankyrin repeat"/>
    <property type="match status" value="1"/>
</dbReference>
<dbReference type="Proteomes" id="UP000244168">
    <property type="component" value="Unassembled WGS sequence"/>
</dbReference>
<keyword evidence="3" id="KW-1185">Reference proteome</keyword>
<dbReference type="RefSeq" id="WP_107830515.1">
    <property type="nucleotide sequence ID" value="NZ_CP160205.1"/>
</dbReference>
<dbReference type="EMBL" id="QAOQ01000007">
    <property type="protein sequence ID" value="PTQ94116.1"/>
    <property type="molecule type" value="Genomic_DNA"/>
</dbReference>
<keyword evidence="1" id="KW-0040">ANK repeat</keyword>
<dbReference type="Gene3D" id="1.25.40.20">
    <property type="entry name" value="Ankyrin repeat-containing domain"/>
    <property type="match status" value="1"/>
</dbReference>
<name>A0A2T5J6P0_9SPHI</name>
<feature type="repeat" description="ANK" evidence="1">
    <location>
        <begin position="108"/>
        <end position="140"/>
    </location>
</feature>
<gene>
    <name evidence="2" type="ORF">C8P68_107181</name>
</gene>
<evidence type="ECO:0000256" key="1">
    <source>
        <dbReference type="PROSITE-ProRule" id="PRU00023"/>
    </source>
</evidence>
<evidence type="ECO:0000313" key="3">
    <source>
        <dbReference type="Proteomes" id="UP000244168"/>
    </source>
</evidence>
<protein>
    <submittedName>
        <fullName evidence="2">Ankyrin repeat protein</fullName>
    </submittedName>
</protein>
<dbReference type="Pfam" id="PF00023">
    <property type="entry name" value="Ank"/>
    <property type="match status" value="1"/>
</dbReference>
<dbReference type="PROSITE" id="PS50297">
    <property type="entry name" value="ANK_REP_REGION"/>
    <property type="match status" value="1"/>
</dbReference>
<proteinExistence type="predicted"/>
<reference evidence="2 3" key="1">
    <citation type="submission" date="2018-04" db="EMBL/GenBank/DDBJ databases">
        <title>Genomic Encyclopedia of Archaeal and Bacterial Type Strains, Phase II (KMG-II): from individual species to whole genera.</title>
        <authorList>
            <person name="Goeker M."/>
        </authorList>
    </citation>
    <scope>NUCLEOTIDE SEQUENCE [LARGE SCALE GENOMIC DNA]</scope>
    <source>
        <strain evidence="2 3">DSM 26809</strain>
    </source>
</reference>
<organism evidence="2 3">
    <name type="scientific">Mucilaginibacter yixingensis</name>
    <dbReference type="NCBI Taxonomy" id="1295612"/>
    <lineage>
        <taxon>Bacteria</taxon>
        <taxon>Pseudomonadati</taxon>
        <taxon>Bacteroidota</taxon>
        <taxon>Sphingobacteriia</taxon>
        <taxon>Sphingobacteriales</taxon>
        <taxon>Sphingobacteriaceae</taxon>
        <taxon>Mucilaginibacter</taxon>
    </lineage>
</organism>
<dbReference type="SMART" id="SM00248">
    <property type="entry name" value="ANK"/>
    <property type="match status" value="2"/>
</dbReference>